<organism evidence="2 3">
    <name type="scientific">Pestalotiopsis fici (strain W106-1 / CGMCC3.15140)</name>
    <dbReference type="NCBI Taxonomy" id="1229662"/>
    <lineage>
        <taxon>Eukaryota</taxon>
        <taxon>Fungi</taxon>
        <taxon>Dikarya</taxon>
        <taxon>Ascomycota</taxon>
        <taxon>Pezizomycotina</taxon>
        <taxon>Sordariomycetes</taxon>
        <taxon>Xylariomycetidae</taxon>
        <taxon>Amphisphaeriales</taxon>
        <taxon>Sporocadaceae</taxon>
        <taxon>Pestalotiopsis</taxon>
    </lineage>
</organism>
<protein>
    <recommendedName>
        <fullName evidence="4">Aldehyde dehydrogenase domain-containing protein</fullName>
    </recommendedName>
</protein>
<dbReference type="KEGG" id="pfy:PFICI_07679"/>
<gene>
    <name evidence="2" type="ORF">PFICI_07679</name>
</gene>
<dbReference type="OrthoDB" id="5596991at2759"/>
<keyword evidence="1" id="KW-1133">Transmembrane helix</keyword>
<keyword evidence="1" id="KW-0472">Membrane</keyword>
<dbReference type="eggNOG" id="KOG2456">
    <property type="taxonomic scope" value="Eukaryota"/>
</dbReference>
<dbReference type="GO" id="GO:0016620">
    <property type="term" value="F:oxidoreductase activity, acting on the aldehyde or oxo group of donors, NAD or NADP as acceptor"/>
    <property type="evidence" value="ECO:0007669"/>
    <property type="project" value="InterPro"/>
</dbReference>
<dbReference type="PANTHER" id="PTHR43111">
    <property type="entry name" value="ALDEHYDE DEHYDROGENASE B-RELATED"/>
    <property type="match status" value="1"/>
</dbReference>
<dbReference type="InterPro" id="IPR016161">
    <property type="entry name" value="Ald_DH/histidinol_DH"/>
</dbReference>
<reference evidence="3" key="1">
    <citation type="journal article" date="2015" name="BMC Genomics">
        <title>Genomic and transcriptomic analysis of the endophytic fungus Pestalotiopsis fici reveals its lifestyle and high potential for synthesis of natural products.</title>
        <authorList>
            <person name="Wang X."/>
            <person name="Zhang X."/>
            <person name="Liu L."/>
            <person name="Xiang M."/>
            <person name="Wang W."/>
            <person name="Sun X."/>
            <person name="Che Y."/>
            <person name="Guo L."/>
            <person name="Liu G."/>
            <person name="Guo L."/>
            <person name="Wang C."/>
            <person name="Yin W.B."/>
            <person name="Stadler M."/>
            <person name="Zhang X."/>
            <person name="Liu X."/>
        </authorList>
    </citation>
    <scope>NUCLEOTIDE SEQUENCE [LARGE SCALE GENOMIC DNA]</scope>
    <source>
        <strain evidence="3">W106-1 / CGMCC3.15140</strain>
    </source>
</reference>
<dbReference type="HOGENOM" id="CLU_023881_0_0_1"/>
<dbReference type="InterPro" id="IPR016163">
    <property type="entry name" value="Ald_DH_C"/>
</dbReference>
<dbReference type="PANTHER" id="PTHR43111:SF1">
    <property type="entry name" value="ALDEHYDE DEHYDROGENASE B-RELATED"/>
    <property type="match status" value="1"/>
</dbReference>
<dbReference type="Gene3D" id="3.40.309.10">
    <property type="entry name" value="Aldehyde Dehydrogenase, Chain A, domain 2"/>
    <property type="match status" value="1"/>
</dbReference>
<keyword evidence="1" id="KW-0812">Transmembrane</keyword>
<dbReference type="EMBL" id="KI912113">
    <property type="protein sequence ID" value="ETS80150.1"/>
    <property type="molecule type" value="Genomic_DNA"/>
</dbReference>
<dbReference type="AlphaFoldDB" id="W3X244"/>
<dbReference type="InterPro" id="IPR016162">
    <property type="entry name" value="Ald_DH_N"/>
</dbReference>
<evidence type="ECO:0000256" key="1">
    <source>
        <dbReference type="SAM" id="Phobius"/>
    </source>
</evidence>
<dbReference type="OMA" id="CHNAFFR"/>
<sequence length="490" mass="53418">MASQQAAIDRLQMVVIDGRTENIRYRQDQLQALHAALRNDAGAICNALAKDSQTSSAEVETEYYLAMDTVRHWYETLDFPEEHKKEYAPVVEGKDNATRRVGVGLVIIRPTSHTRLYSIIAPLAAAMSAGNCIAVELEDTLLQVDAILRKVLPAALDFNTFCLTKTIKDSSILESATLVDQTSSASATSLTNQLLSASSTRAVAIVDRTADVDLAAKAITNARFSFGGTSPYAPDLVLVNEFVKQEFFEACSKYATLAFAKDSGIKKVSGNQNEATRKAVKEAEDRKQVSSFGSNEYKLVDVSVRSSPLTQLKVSGRILPIASVSGLVDAIFTEQFENPLLAGYFFASPGSAKYIAQHLPCHISCINQIPVQLLVGPAAPIAHDADFYYRYNKDMFSAARPQFIEPPAETFTKAEELLLGSKKTTTSTIRALAVKPLKPTGQPGNASLGFFEAGFVTMASITFFGLLPILAYSSWMVGRKGFESALRWRH</sequence>
<keyword evidence="3" id="KW-1185">Reference proteome</keyword>
<proteinExistence type="predicted"/>
<evidence type="ECO:0000313" key="3">
    <source>
        <dbReference type="Proteomes" id="UP000030651"/>
    </source>
</evidence>
<dbReference type="STRING" id="1229662.W3X244"/>
<name>W3X244_PESFW</name>
<dbReference type="InParanoid" id="W3X244"/>
<evidence type="ECO:0000313" key="2">
    <source>
        <dbReference type="EMBL" id="ETS80150.1"/>
    </source>
</evidence>
<evidence type="ECO:0008006" key="4">
    <source>
        <dbReference type="Google" id="ProtNLM"/>
    </source>
</evidence>
<dbReference type="GeneID" id="19272692"/>
<feature type="transmembrane region" description="Helical" evidence="1">
    <location>
        <begin position="448"/>
        <end position="472"/>
    </location>
</feature>
<dbReference type="SUPFAM" id="SSF53720">
    <property type="entry name" value="ALDH-like"/>
    <property type="match status" value="1"/>
</dbReference>
<dbReference type="Proteomes" id="UP000030651">
    <property type="component" value="Unassembled WGS sequence"/>
</dbReference>
<dbReference type="RefSeq" id="XP_007834451.1">
    <property type="nucleotide sequence ID" value="XM_007836260.1"/>
</dbReference>
<accession>W3X244</accession>
<dbReference type="Gene3D" id="3.40.605.10">
    <property type="entry name" value="Aldehyde Dehydrogenase, Chain A, domain 1"/>
    <property type="match status" value="1"/>
</dbReference>